<dbReference type="EMBL" id="BMAC01000466">
    <property type="protein sequence ID" value="GFP96981.1"/>
    <property type="molecule type" value="Genomic_DNA"/>
</dbReference>
<dbReference type="AlphaFoldDB" id="A0A830CRG4"/>
<dbReference type="OrthoDB" id="912878at2759"/>
<protein>
    <submittedName>
        <fullName evidence="1">Uncharacterized protein</fullName>
    </submittedName>
</protein>
<reference evidence="1" key="1">
    <citation type="submission" date="2020-07" db="EMBL/GenBank/DDBJ databases">
        <title>Ethylene signaling mediates host invasion by parasitic plants.</title>
        <authorList>
            <person name="Yoshida S."/>
        </authorList>
    </citation>
    <scope>NUCLEOTIDE SEQUENCE</scope>
    <source>
        <strain evidence="1">Okayama</strain>
    </source>
</reference>
<dbReference type="Proteomes" id="UP000653305">
    <property type="component" value="Unassembled WGS sequence"/>
</dbReference>
<proteinExistence type="predicted"/>
<dbReference type="PANTHER" id="PTHR34201">
    <property type="entry name" value="GLYCINE-RICH PROTEIN"/>
    <property type="match status" value="1"/>
</dbReference>
<keyword evidence="2" id="KW-1185">Reference proteome</keyword>
<dbReference type="PANTHER" id="PTHR34201:SF6">
    <property type="entry name" value="GLYCINE-RICH PROTEIN"/>
    <property type="match status" value="1"/>
</dbReference>
<accession>A0A830CRG4</accession>
<evidence type="ECO:0000313" key="2">
    <source>
        <dbReference type="Proteomes" id="UP000653305"/>
    </source>
</evidence>
<dbReference type="InterPro" id="IPR053288">
    <property type="entry name" value="TGD_Bridge_Protein"/>
</dbReference>
<evidence type="ECO:0000313" key="1">
    <source>
        <dbReference type="EMBL" id="GFP96981.1"/>
    </source>
</evidence>
<sequence>MKENRVYINGFHKTEAKSTSLWKWKGVDFQTRKPENKLYPVTEFFHETGRKIDDVVLGPGVGAGMGCGVGLGLGVVGAAGLGSGSWNQLTVVFGIGIGCGAGVGVGYGQGFGGGFSLDSLRSHLFDPKPKSKKLVRFQI</sequence>
<comment type="caution">
    <text evidence="1">The sequence shown here is derived from an EMBL/GenBank/DDBJ whole genome shotgun (WGS) entry which is preliminary data.</text>
</comment>
<name>A0A830CRG4_9LAMI</name>
<organism evidence="1 2">
    <name type="scientific">Phtheirospermum japonicum</name>
    <dbReference type="NCBI Taxonomy" id="374723"/>
    <lineage>
        <taxon>Eukaryota</taxon>
        <taxon>Viridiplantae</taxon>
        <taxon>Streptophyta</taxon>
        <taxon>Embryophyta</taxon>
        <taxon>Tracheophyta</taxon>
        <taxon>Spermatophyta</taxon>
        <taxon>Magnoliopsida</taxon>
        <taxon>eudicotyledons</taxon>
        <taxon>Gunneridae</taxon>
        <taxon>Pentapetalae</taxon>
        <taxon>asterids</taxon>
        <taxon>lamiids</taxon>
        <taxon>Lamiales</taxon>
        <taxon>Orobanchaceae</taxon>
        <taxon>Orobanchaceae incertae sedis</taxon>
        <taxon>Phtheirospermum</taxon>
    </lineage>
</organism>
<gene>
    <name evidence="1" type="ORF">PHJA_001842200</name>
</gene>